<protein>
    <submittedName>
        <fullName evidence="1">Uncharacterized protein</fullName>
    </submittedName>
</protein>
<evidence type="ECO:0000313" key="1">
    <source>
        <dbReference type="EMBL" id="MBX60772.1"/>
    </source>
</evidence>
<organism evidence="1">
    <name type="scientific">Rhizophora mucronata</name>
    <name type="common">Asiatic mangrove</name>
    <dbReference type="NCBI Taxonomy" id="61149"/>
    <lineage>
        <taxon>Eukaryota</taxon>
        <taxon>Viridiplantae</taxon>
        <taxon>Streptophyta</taxon>
        <taxon>Embryophyta</taxon>
        <taxon>Tracheophyta</taxon>
        <taxon>Spermatophyta</taxon>
        <taxon>Magnoliopsida</taxon>
        <taxon>eudicotyledons</taxon>
        <taxon>Gunneridae</taxon>
        <taxon>Pentapetalae</taxon>
        <taxon>rosids</taxon>
        <taxon>fabids</taxon>
        <taxon>Malpighiales</taxon>
        <taxon>Rhizophoraceae</taxon>
        <taxon>Rhizophora</taxon>
    </lineage>
</organism>
<sequence>MIRKIRHFIAYYDVKAITILAP</sequence>
<reference evidence="1" key="1">
    <citation type="submission" date="2018-02" db="EMBL/GenBank/DDBJ databases">
        <title>Rhizophora mucronata_Transcriptome.</title>
        <authorList>
            <person name="Meera S.P."/>
            <person name="Sreeshan A."/>
            <person name="Augustine A."/>
        </authorList>
    </citation>
    <scope>NUCLEOTIDE SEQUENCE</scope>
    <source>
        <tissue evidence="1">Leaf</tissue>
    </source>
</reference>
<dbReference type="AlphaFoldDB" id="A0A2P2Q1G3"/>
<accession>A0A2P2Q1G3</accession>
<name>A0A2P2Q1G3_RHIMU</name>
<proteinExistence type="predicted"/>
<dbReference type="EMBL" id="GGEC01080288">
    <property type="protein sequence ID" value="MBX60772.1"/>
    <property type="molecule type" value="Transcribed_RNA"/>
</dbReference>